<protein>
    <submittedName>
        <fullName evidence="2">Uncharacterized protein</fullName>
    </submittedName>
</protein>
<reference evidence="2 3" key="1">
    <citation type="journal article" date="2019" name="Sci. Rep.">
        <title>Colletotrichum shisoi sp. nov., an anthracnose pathogen of Perilla frutescens in Japan: molecular phylogenetic, morphological and genomic evidence.</title>
        <authorList>
            <person name="Gan P."/>
            <person name="Tsushima A."/>
            <person name="Hiroyama R."/>
            <person name="Narusaka M."/>
            <person name="Takano Y."/>
            <person name="Narusaka Y."/>
            <person name="Kawaradani M."/>
            <person name="Damm U."/>
            <person name="Shirasu K."/>
        </authorList>
    </citation>
    <scope>NUCLEOTIDE SEQUENCE [LARGE SCALE GENOMIC DNA]</scope>
    <source>
        <strain evidence="2 3">PG-2018a</strain>
    </source>
</reference>
<dbReference type="Proteomes" id="UP000326340">
    <property type="component" value="Unassembled WGS sequence"/>
</dbReference>
<feature type="non-terminal residue" evidence="2">
    <location>
        <position position="1"/>
    </location>
</feature>
<feature type="region of interest" description="Disordered" evidence="1">
    <location>
        <begin position="20"/>
        <end position="46"/>
    </location>
</feature>
<evidence type="ECO:0000256" key="1">
    <source>
        <dbReference type="SAM" id="MobiDB-lite"/>
    </source>
</evidence>
<name>A0A5Q4C2D0_9PEZI</name>
<gene>
    <name evidence="2" type="ORF">CSHISOI_00787</name>
</gene>
<keyword evidence="3" id="KW-1185">Reference proteome</keyword>
<comment type="caution">
    <text evidence="2">The sequence shown here is derived from an EMBL/GenBank/DDBJ whole genome shotgun (WGS) entry which is preliminary data.</text>
</comment>
<evidence type="ECO:0000313" key="3">
    <source>
        <dbReference type="Proteomes" id="UP000326340"/>
    </source>
</evidence>
<accession>A0A5Q4C2D0</accession>
<dbReference type="EMBL" id="PUHP01000093">
    <property type="protein sequence ID" value="TQN73485.1"/>
    <property type="molecule type" value="Genomic_DNA"/>
</dbReference>
<evidence type="ECO:0000313" key="2">
    <source>
        <dbReference type="EMBL" id="TQN73485.1"/>
    </source>
</evidence>
<sequence length="92" mass="10354">CKSALFISKVKQEVEEGSDELLTVPGNRSLPLETEKDGKRAPPSLARPTARFARKGHNVREARIIEHVEMWEDSDSEAFRVVRSCSFPEGSR</sequence>
<dbReference type="AlphaFoldDB" id="A0A5Q4C2D0"/>
<organism evidence="2 3">
    <name type="scientific">Colletotrichum shisoi</name>
    <dbReference type="NCBI Taxonomy" id="2078593"/>
    <lineage>
        <taxon>Eukaryota</taxon>
        <taxon>Fungi</taxon>
        <taxon>Dikarya</taxon>
        <taxon>Ascomycota</taxon>
        <taxon>Pezizomycotina</taxon>
        <taxon>Sordariomycetes</taxon>
        <taxon>Hypocreomycetidae</taxon>
        <taxon>Glomerellales</taxon>
        <taxon>Glomerellaceae</taxon>
        <taxon>Colletotrichum</taxon>
        <taxon>Colletotrichum destructivum species complex</taxon>
    </lineage>
</organism>
<proteinExistence type="predicted"/>